<dbReference type="AlphaFoldDB" id="A0A6N7LWS5"/>
<comment type="caution">
    <text evidence="1">The sequence shown here is derived from an EMBL/GenBank/DDBJ whole genome shotgun (WGS) entry which is preliminary data.</text>
</comment>
<gene>
    <name evidence="1" type="ORF">GFN93_11290</name>
</gene>
<dbReference type="InterPro" id="IPR054635">
    <property type="entry name" value="PA1571-like"/>
</dbReference>
<proteinExistence type="predicted"/>
<keyword evidence="2" id="KW-1185">Reference proteome</keyword>
<name>A0A6N7LWS5_9GAMM</name>
<evidence type="ECO:0000313" key="2">
    <source>
        <dbReference type="Proteomes" id="UP000469421"/>
    </source>
</evidence>
<dbReference type="EMBL" id="WIRE01000001">
    <property type="protein sequence ID" value="MQX53836.1"/>
    <property type="molecule type" value="Genomic_DNA"/>
</dbReference>
<organism evidence="1 2">
    <name type="scientific">Alcanivorax sediminis</name>
    <dbReference type="NCBI Taxonomy" id="2663008"/>
    <lineage>
        <taxon>Bacteria</taxon>
        <taxon>Pseudomonadati</taxon>
        <taxon>Pseudomonadota</taxon>
        <taxon>Gammaproteobacteria</taxon>
        <taxon>Oceanospirillales</taxon>
        <taxon>Alcanivoracaceae</taxon>
        <taxon>Alcanivorax</taxon>
    </lineage>
</organism>
<dbReference type="RefSeq" id="WP_153501184.1">
    <property type="nucleotide sequence ID" value="NZ_JBMZXE010000144.1"/>
</dbReference>
<dbReference type="NCBIfam" id="NF045613">
    <property type="entry name" value="PA1571_fam"/>
    <property type="match status" value="1"/>
</dbReference>
<reference evidence="1 2" key="1">
    <citation type="submission" date="2019-10" db="EMBL/GenBank/DDBJ databases">
        <title>Alcanivorax sp.PA15-N-34 draft genome sequence.</title>
        <authorList>
            <person name="Liao X."/>
            <person name="Shao Z."/>
        </authorList>
    </citation>
    <scope>NUCLEOTIDE SEQUENCE [LARGE SCALE GENOMIC DNA]</scope>
    <source>
        <strain evidence="1 2">PA15-N-34</strain>
    </source>
</reference>
<evidence type="ECO:0000313" key="1">
    <source>
        <dbReference type="EMBL" id="MQX53836.1"/>
    </source>
</evidence>
<sequence>MNTNSQAPHSKFNGAAMIDEEGREVPITESMIQRACEKLANSWCYPLPVSGNAKPVQTGH</sequence>
<accession>A0A6N7LWS5</accession>
<dbReference type="Proteomes" id="UP000469421">
    <property type="component" value="Unassembled WGS sequence"/>
</dbReference>
<protein>
    <submittedName>
        <fullName evidence="1">Uncharacterized protein</fullName>
    </submittedName>
</protein>